<feature type="compositionally biased region" description="Basic and acidic residues" evidence="1">
    <location>
        <begin position="24"/>
        <end position="34"/>
    </location>
</feature>
<evidence type="ECO:0000313" key="3">
    <source>
        <dbReference type="Proteomes" id="UP000054359"/>
    </source>
</evidence>
<proteinExistence type="predicted"/>
<feature type="non-terminal residue" evidence="2">
    <location>
        <position position="65"/>
    </location>
</feature>
<protein>
    <submittedName>
        <fullName evidence="2">Uncharacterized protein</fullName>
    </submittedName>
</protein>
<dbReference type="EMBL" id="KK118066">
    <property type="protein sequence ID" value="KFM72142.1"/>
    <property type="molecule type" value="Genomic_DNA"/>
</dbReference>
<evidence type="ECO:0000256" key="1">
    <source>
        <dbReference type="SAM" id="MobiDB-lite"/>
    </source>
</evidence>
<keyword evidence="3" id="KW-1185">Reference proteome</keyword>
<evidence type="ECO:0000313" key="2">
    <source>
        <dbReference type="EMBL" id="KFM72142.1"/>
    </source>
</evidence>
<sequence length="65" mass="7407">MPNRKLSSTSLSSELPDESSVNDFQKKNQDRASETDDAPAQVEIEMKRLSKLNDELVEQNQSLKR</sequence>
<dbReference type="AlphaFoldDB" id="A0A087U453"/>
<gene>
    <name evidence="2" type="ORF">X975_17032</name>
</gene>
<reference evidence="2 3" key="1">
    <citation type="submission" date="2013-11" db="EMBL/GenBank/DDBJ databases">
        <title>Genome sequencing of Stegodyphus mimosarum.</title>
        <authorList>
            <person name="Bechsgaard J."/>
        </authorList>
    </citation>
    <scope>NUCLEOTIDE SEQUENCE [LARGE SCALE GENOMIC DNA]</scope>
</reference>
<organism evidence="2 3">
    <name type="scientific">Stegodyphus mimosarum</name>
    <name type="common">African social velvet spider</name>
    <dbReference type="NCBI Taxonomy" id="407821"/>
    <lineage>
        <taxon>Eukaryota</taxon>
        <taxon>Metazoa</taxon>
        <taxon>Ecdysozoa</taxon>
        <taxon>Arthropoda</taxon>
        <taxon>Chelicerata</taxon>
        <taxon>Arachnida</taxon>
        <taxon>Araneae</taxon>
        <taxon>Araneomorphae</taxon>
        <taxon>Entelegynae</taxon>
        <taxon>Eresoidea</taxon>
        <taxon>Eresidae</taxon>
        <taxon>Stegodyphus</taxon>
    </lineage>
</organism>
<dbReference type="Proteomes" id="UP000054359">
    <property type="component" value="Unassembled WGS sequence"/>
</dbReference>
<feature type="region of interest" description="Disordered" evidence="1">
    <location>
        <begin position="1"/>
        <end position="41"/>
    </location>
</feature>
<feature type="compositionally biased region" description="Polar residues" evidence="1">
    <location>
        <begin position="1"/>
        <end position="23"/>
    </location>
</feature>
<name>A0A087U453_STEMI</name>
<accession>A0A087U453</accession>